<evidence type="ECO:0000313" key="2">
    <source>
        <dbReference type="Proteomes" id="UP001617427"/>
    </source>
</evidence>
<organism evidence="1 2">
    <name type="scientific">Herbaspirillum chlorophenolicum</name>
    <dbReference type="NCBI Taxonomy" id="211589"/>
    <lineage>
        <taxon>Bacteria</taxon>
        <taxon>Pseudomonadati</taxon>
        <taxon>Pseudomonadota</taxon>
        <taxon>Betaproteobacteria</taxon>
        <taxon>Burkholderiales</taxon>
        <taxon>Oxalobacteraceae</taxon>
        <taxon>Herbaspirillum</taxon>
    </lineage>
</organism>
<proteinExistence type="predicted"/>
<dbReference type="Proteomes" id="UP001617427">
    <property type="component" value="Unassembled WGS sequence"/>
</dbReference>
<comment type="caution">
    <text evidence="1">The sequence shown here is derived from an EMBL/GenBank/DDBJ whole genome shotgun (WGS) entry which is preliminary data.</text>
</comment>
<dbReference type="RefSeq" id="WP_402703435.1">
    <property type="nucleotide sequence ID" value="NZ_JBIUZV010000018.1"/>
</dbReference>
<evidence type="ECO:0008006" key="3">
    <source>
        <dbReference type="Google" id="ProtNLM"/>
    </source>
</evidence>
<reference evidence="1 2" key="1">
    <citation type="submission" date="2024-10" db="EMBL/GenBank/DDBJ databases">
        <title>The Natural Products Discovery Center: Release of the First 8490 Sequenced Strains for Exploring Actinobacteria Biosynthetic Diversity.</title>
        <authorList>
            <person name="Kalkreuter E."/>
            <person name="Kautsar S.A."/>
            <person name="Yang D."/>
            <person name="Bader C.D."/>
            <person name="Teijaro C.N."/>
            <person name="Fluegel L."/>
            <person name="Davis C.M."/>
            <person name="Simpson J.R."/>
            <person name="Lauterbach L."/>
            <person name="Steele A.D."/>
            <person name="Gui C."/>
            <person name="Meng S."/>
            <person name="Li G."/>
            <person name="Viehrig K."/>
            <person name="Ye F."/>
            <person name="Su P."/>
            <person name="Kiefer A.F."/>
            <person name="Nichols A."/>
            <person name="Cepeda A.J."/>
            <person name="Yan W."/>
            <person name="Fan B."/>
            <person name="Jiang Y."/>
            <person name="Adhikari A."/>
            <person name="Zheng C.-J."/>
            <person name="Schuster L."/>
            <person name="Cowan T.M."/>
            <person name="Smanski M.J."/>
            <person name="Chevrette M.G."/>
            <person name="De Carvalho L.P.S."/>
            <person name="Shen B."/>
        </authorList>
    </citation>
    <scope>NUCLEOTIDE SEQUENCE [LARGE SCALE GENOMIC DNA]</scope>
    <source>
        <strain evidence="1 2">NPDC087045</strain>
    </source>
</reference>
<name>A0ABW8F555_9BURK</name>
<keyword evidence="2" id="KW-1185">Reference proteome</keyword>
<gene>
    <name evidence="1" type="ORF">ACIPEN_21530</name>
</gene>
<evidence type="ECO:0000313" key="1">
    <source>
        <dbReference type="EMBL" id="MFJ3048423.1"/>
    </source>
</evidence>
<protein>
    <recommendedName>
        <fullName evidence="3">Restriction endonuclease</fullName>
    </recommendedName>
</protein>
<sequence length="221" mass="24827">MELLLVHKNTVDKNALNPDATLPFELRITDFEHAMQDVYDFFSDVNSLLSAKGLKRLDDMMRPAMLSGMISDMITASLAKFSRSLVENTHFNGHPDLIVRGQYANDAVASGTEGVEIKSTVKVGGAVDTHGARDQWMCVFVYETDQLTEPASKRRPMQFTEVYIGQVVEGDFRENSRGKLGTRTATLHAEGIKKLRENCVYKLESYAEKKKREERASTKDS</sequence>
<dbReference type="EMBL" id="JBIUZV010000018">
    <property type="protein sequence ID" value="MFJ3048423.1"/>
    <property type="molecule type" value="Genomic_DNA"/>
</dbReference>
<accession>A0ABW8F555</accession>